<evidence type="ECO:0000313" key="1">
    <source>
        <dbReference type="EMBL" id="BAT95794.1"/>
    </source>
</evidence>
<protein>
    <submittedName>
        <fullName evidence="1">Uncharacterized protein</fullName>
    </submittedName>
</protein>
<dbReference type="Proteomes" id="UP000291084">
    <property type="component" value="Chromosome 8"/>
</dbReference>
<reference evidence="1 2" key="1">
    <citation type="journal article" date="2015" name="Sci. Rep.">
        <title>The power of single molecule real-time sequencing technology in the de novo assembly of a eukaryotic genome.</title>
        <authorList>
            <person name="Sakai H."/>
            <person name="Naito K."/>
            <person name="Ogiso-Tanaka E."/>
            <person name="Takahashi Y."/>
            <person name="Iseki K."/>
            <person name="Muto C."/>
            <person name="Satou K."/>
            <person name="Teruya K."/>
            <person name="Shiroma A."/>
            <person name="Shimoji M."/>
            <person name="Hirano T."/>
            <person name="Itoh T."/>
            <person name="Kaga A."/>
            <person name="Tomooka N."/>
        </authorList>
    </citation>
    <scope>NUCLEOTIDE SEQUENCE [LARGE SCALE GENOMIC DNA]</scope>
    <source>
        <strain evidence="2">cv. Shumari</strain>
    </source>
</reference>
<name>A0A0S3SSJ0_PHAAN</name>
<accession>A0A0S3SSJ0</accession>
<organism evidence="1 2">
    <name type="scientific">Vigna angularis var. angularis</name>
    <dbReference type="NCBI Taxonomy" id="157739"/>
    <lineage>
        <taxon>Eukaryota</taxon>
        <taxon>Viridiplantae</taxon>
        <taxon>Streptophyta</taxon>
        <taxon>Embryophyta</taxon>
        <taxon>Tracheophyta</taxon>
        <taxon>Spermatophyta</taxon>
        <taxon>Magnoliopsida</taxon>
        <taxon>eudicotyledons</taxon>
        <taxon>Gunneridae</taxon>
        <taxon>Pentapetalae</taxon>
        <taxon>rosids</taxon>
        <taxon>fabids</taxon>
        <taxon>Fabales</taxon>
        <taxon>Fabaceae</taxon>
        <taxon>Papilionoideae</taxon>
        <taxon>50 kb inversion clade</taxon>
        <taxon>NPAAA clade</taxon>
        <taxon>indigoferoid/millettioid clade</taxon>
        <taxon>Phaseoleae</taxon>
        <taxon>Vigna</taxon>
    </lineage>
</organism>
<dbReference type="EMBL" id="AP015041">
    <property type="protein sequence ID" value="BAT95794.1"/>
    <property type="molecule type" value="Genomic_DNA"/>
</dbReference>
<sequence>LDSFQGSFGEAQAMAHTRACLIHHRPYPSLYRCNPNQQATIQFQLCLFHSWGSWNCLLCVVLADRCLEPSYSILALGMDRNECNASVCYGSTGHLCSICKWMVLQGSR</sequence>
<feature type="non-terminal residue" evidence="1">
    <location>
        <position position="1"/>
    </location>
</feature>
<dbReference type="AlphaFoldDB" id="A0A0S3SSJ0"/>
<keyword evidence="2" id="KW-1185">Reference proteome</keyword>
<gene>
    <name evidence="1" type="primary">Vigan.08G259900</name>
    <name evidence="1" type="ORF">VIGAN_08259900</name>
</gene>
<proteinExistence type="predicted"/>
<evidence type="ECO:0000313" key="2">
    <source>
        <dbReference type="Proteomes" id="UP000291084"/>
    </source>
</evidence>